<evidence type="ECO:0000256" key="3">
    <source>
        <dbReference type="ARBA" id="ARBA00022840"/>
    </source>
</evidence>
<gene>
    <name evidence="5" type="ORF">ACFFTR_14645</name>
</gene>
<feature type="domain" description="AAA+ ATPase" evidence="4">
    <location>
        <begin position="339"/>
        <end position="479"/>
    </location>
</feature>
<dbReference type="Pfam" id="PF13229">
    <property type="entry name" value="Beta_helix"/>
    <property type="match status" value="1"/>
</dbReference>
<dbReference type="InterPro" id="IPR003593">
    <property type="entry name" value="AAA+_ATPase"/>
</dbReference>
<proteinExistence type="inferred from homology"/>
<comment type="caution">
    <text evidence="5">The sequence shown here is derived from an EMBL/GenBank/DDBJ whole genome shotgun (WGS) entry which is preliminary data.</text>
</comment>
<evidence type="ECO:0000256" key="1">
    <source>
        <dbReference type="ARBA" id="ARBA00010378"/>
    </source>
</evidence>
<dbReference type="Gene3D" id="2.160.20.10">
    <property type="entry name" value="Single-stranded right-handed beta-helix, Pectin lyase-like"/>
    <property type="match status" value="1"/>
</dbReference>
<name>A0ABV5M634_9ACTN</name>
<dbReference type="InterPro" id="IPR006626">
    <property type="entry name" value="PbH1"/>
</dbReference>
<dbReference type="Proteomes" id="UP001589608">
    <property type="component" value="Unassembled WGS sequence"/>
</dbReference>
<accession>A0ABV5M634</accession>
<comment type="similarity">
    <text evidence="1">Belongs to the CbxX/CfxQ family.</text>
</comment>
<dbReference type="InterPro" id="IPR039448">
    <property type="entry name" value="Beta_helix"/>
</dbReference>
<dbReference type="SUPFAM" id="SSF51126">
    <property type="entry name" value="Pectin lyase-like"/>
    <property type="match status" value="1"/>
</dbReference>
<evidence type="ECO:0000313" key="6">
    <source>
        <dbReference type="Proteomes" id="UP001589608"/>
    </source>
</evidence>
<evidence type="ECO:0000256" key="2">
    <source>
        <dbReference type="ARBA" id="ARBA00022741"/>
    </source>
</evidence>
<dbReference type="Gene3D" id="1.10.8.60">
    <property type="match status" value="1"/>
</dbReference>
<dbReference type="SMART" id="SM00710">
    <property type="entry name" value="PbH1"/>
    <property type="match status" value="6"/>
</dbReference>
<dbReference type="PANTHER" id="PTHR43392">
    <property type="entry name" value="AAA-TYPE ATPASE FAMILY PROTEIN / ANKYRIN REPEAT FAMILY PROTEIN"/>
    <property type="match status" value="1"/>
</dbReference>
<dbReference type="Gene3D" id="3.40.50.300">
    <property type="entry name" value="P-loop containing nucleotide triphosphate hydrolases"/>
    <property type="match status" value="1"/>
</dbReference>
<dbReference type="InterPro" id="IPR027417">
    <property type="entry name" value="P-loop_NTPase"/>
</dbReference>
<evidence type="ECO:0000259" key="4">
    <source>
        <dbReference type="SMART" id="SM00382"/>
    </source>
</evidence>
<sequence>MPTSSPGATIRTLLVAPQQRGAYATIGDALAAATDDSVIAVAPGTYAEAIFVTGKRLRLVSADPAGGAVTLDAAAIPYPAVSARNAALTIEGFTLRSADAPAVTARGTQLALHDCALTAGFGPGVDLAGGSIEMRRCTVTGAQYGVVVEDAPGTIDDCQISEVAEDGIIVRIGADPVITGTVVRGCGRRGVYVYQFGRPTIEGCEVTQTGDAGIAVAHQSAPTIRRSRIHDTRGAGITVARGCGGAIEECQIENTGVPAVDIAEGATTTLVSARPDAAPLTIGDGAPAAGGDAAAVEALLADLDAMVGLAGVKDEVRALIDEIQVNEWRRSAGLSVGATGHHLVFAGAPGTGKTTVARIYGKLLAALGVLPMGAFKEVSRRDLVGQYLGHTAEKTSAAFEEARGGVLFIDEAYTLSRTMGSGGDFGQESIDTLVKLMEDHRHEIAVIAAGYTAEMDEFIAANPGLASRFTKTIVFENYSPEDLVRIVRRMCAADDYALADDVEPVLLRHFAAVERDAGFGNARDARKLFESMRKAQAQRLRVLGRRPTLDELRLLHRADLEAVVGTAGS</sequence>
<dbReference type="InterPro" id="IPR003959">
    <property type="entry name" value="ATPase_AAA_core"/>
</dbReference>
<keyword evidence="2" id="KW-0547">Nucleotide-binding</keyword>
<dbReference type="InterPro" id="IPR012334">
    <property type="entry name" value="Pectin_lyas_fold"/>
</dbReference>
<evidence type="ECO:0000313" key="5">
    <source>
        <dbReference type="EMBL" id="MFB9444314.1"/>
    </source>
</evidence>
<dbReference type="Pfam" id="PF17866">
    <property type="entry name" value="AAA_lid_6"/>
    <property type="match status" value="1"/>
</dbReference>
<keyword evidence="6" id="KW-1185">Reference proteome</keyword>
<dbReference type="RefSeq" id="WP_246656065.1">
    <property type="nucleotide sequence ID" value="NZ_CP061913.1"/>
</dbReference>
<organism evidence="5 6">
    <name type="scientific">Dactylosporangium vinaceum</name>
    <dbReference type="NCBI Taxonomy" id="53362"/>
    <lineage>
        <taxon>Bacteria</taxon>
        <taxon>Bacillati</taxon>
        <taxon>Actinomycetota</taxon>
        <taxon>Actinomycetes</taxon>
        <taxon>Micromonosporales</taxon>
        <taxon>Micromonosporaceae</taxon>
        <taxon>Dactylosporangium</taxon>
    </lineage>
</organism>
<dbReference type="PANTHER" id="PTHR43392:SF2">
    <property type="entry name" value="AAA-TYPE ATPASE FAMILY PROTEIN _ ANKYRIN REPEAT FAMILY PROTEIN"/>
    <property type="match status" value="1"/>
</dbReference>
<dbReference type="SUPFAM" id="SSF52540">
    <property type="entry name" value="P-loop containing nucleoside triphosphate hydrolases"/>
    <property type="match status" value="1"/>
</dbReference>
<dbReference type="PRINTS" id="PR00819">
    <property type="entry name" value="CBXCFQXSUPER"/>
</dbReference>
<dbReference type="InterPro" id="IPR050773">
    <property type="entry name" value="CbxX/CfxQ_RuBisCO_ESX"/>
</dbReference>
<dbReference type="CDD" id="cd00009">
    <property type="entry name" value="AAA"/>
    <property type="match status" value="1"/>
</dbReference>
<reference evidence="5 6" key="1">
    <citation type="submission" date="2024-09" db="EMBL/GenBank/DDBJ databases">
        <authorList>
            <person name="Sun Q."/>
            <person name="Mori K."/>
        </authorList>
    </citation>
    <scope>NUCLEOTIDE SEQUENCE [LARGE SCALE GENOMIC DNA]</scope>
    <source>
        <strain evidence="5 6">JCM 3307</strain>
    </source>
</reference>
<keyword evidence="3" id="KW-0067">ATP-binding</keyword>
<protein>
    <submittedName>
        <fullName evidence="5">Right-handed parallel beta-helix repeat-containing protein</fullName>
    </submittedName>
</protein>
<dbReference type="InterPro" id="IPR041627">
    <property type="entry name" value="AAA_lid_6"/>
</dbReference>
<dbReference type="InterPro" id="IPR011050">
    <property type="entry name" value="Pectin_lyase_fold/virulence"/>
</dbReference>
<dbReference type="Pfam" id="PF00004">
    <property type="entry name" value="AAA"/>
    <property type="match status" value="1"/>
</dbReference>
<dbReference type="SMART" id="SM00382">
    <property type="entry name" value="AAA"/>
    <property type="match status" value="1"/>
</dbReference>
<dbReference type="EMBL" id="JBHMCA010000026">
    <property type="protein sequence ID" value="MFB9444314.1"/>
    <property type="molecule type" value="Genomic_DNA"/>
</dbReference>
<dbReference type="InterPro" id="IPR000641">
    <property type="entry name" value="CbxX/CfxQ"/>
</dbReference>